<proteinExistence type="predicted"/>
<accession>A0A1I4CT68</accession>
<evidence type="ECO:0000313" key="4">
    <source>
        <dbReference type="EMBL" id="SFK83437.1"/>
    </source>
</evidence>
<dbReference type="OrthoDB" id="6918951at2"/>
<dbReference type="RefSeq" id="WP_090700198.1">
    <property type="nucleotide sequence ID" value="NZ_FOSP01000017.1"/>
</dbReference>
<organism evidence="4 5">
    <name type="scientific">Nitrosomonas aestuarii</name>
    <dbReference type="NCBI Taxonomy" id="52441"/>
    <lineage>
        <taxon>Bacteria</taxon>
        <taxon>Pseudomonadati</taxon>
        <taxon>Pseudomonadota</taxon>
        <taxon>Betaproteobacteria</taxon>
        <taxon>Nitrosomonadales</taxon>
        <taxon>Nitrosomonadaceae</taxon>
        <taxon>Nitrosomonas</taxon>
    </lineage>
</organism>
<dbReference type="Pfam" id="PF26231">
    <property type="entry name" value="CgnE_B"/>
    <property type="match status" value="1"/>
</dbReference>
<feature type="region of interest" description="Disordered" evidence="2">
    <location>
        <begin position="335"/>
        <end position="354"/>
    </location>
</feature>
<dbReference type="InterPro" id="IPR052170">
    <property type="entry name" value="M29_Exopeptidase"/>
</dbReference>
<sequence length="385" mass="42719">MINSTAWKGVISLLDNYLELRSDDTVVVAYTSDSHEAAAWVSVALEMRNLSATKVWMAPLHDVEFSNRFAAALPDPNELPGRLVIITFEMDTLSHDRIIRSELSKYDANNTIVFRAISACESLFSDALNVTPQQLSARNTTILERCMGKKQLHITTEGGTDLRVEVDSSKYRWVSNRGIWRPDSFVILPAGEVATFPVSIEGILVADFAFNLNVITDMDVRLDQYPVTVWIEGNRAVRYECDNKSMSKFLDECFNTDCAHIVGELGFGTNIGVKTAISLNSHINERHTGIHLGFGESNQPPSVVGYSCNIHLDLIARGGMVWIDDSLEPLDLQNITPSSLPHPTRTLDEDASSPDGIADVGCQDDCCGILTQDGMKLWRDRYSET</sequence>
<feature type="domain" description="Crocagin biosynthetic protein CgnE/B" evidence="3">
    <location>
        <begin position="226"/>
        <end position="299"/>
    </location>
</feature>
<keyword evidence="4" id="KW-0645">Protease</keyword>
<keyword evidence="4" id="KW-0031">Aminopeptidase</keyword>
<dbReference type="STRING" id="52441.SAMN05216302_10177"/>
<keyword evidence="5" id="KW-1185">Reference proteome</keyword>
<dbReference type="AlphaFoldDB" id="A0A1I4CT68"/>
<evidence type="ECO:0000256" key="1">
    <source>
        <dbReference type="ARBA" id="ARBA00022723"/>
    </source>
</evidence>
<reference evidence="5" key="1">
    <citation type="submission" date="2016-10" db="EMBL/GenBank/DDBJ databases">
        <authorList>
            <person name="Varghese N."/>
            <person name="Submissions S."/>
        </authorList>
    </citation>
    <scope>NUCLEOTIDE SEQUENCE [LARGE SCALE GENOMIC DNA]</scope>
    <source>
        <strain evidence="5">Nm69</strain>
    </source>
</reference>
<dbReference type="SUPFAM" id="SSF144052">
    <property type="entry name" value="Thermophilic metalloprotease-like"/>
    <property type="match status" value="1"/>
</dbReference>
<dbReference type="InterPro" id="IPR058799">
    <property type="entry name" value="CgnE_B"/>
</dbReference>
<evidence type="ECO:0000256" key="2">
    <source>
        <dbReference type="SAM" id="MobiDB-lite"/>
    </source>
</evidence>
<protein>
    <submittedName>
        <fullName evidence="4">Leucyl aminopeptidase (Aminopeptidase T)</fullName>
    </submittedName>
</protein>
<dbReference type="EMBL" id="FOSP01000017">
    <property type="protein sequence ID" value="SFK83437.1"/>
    <property type="molecule type" value="Genomic_DNA"/>
</dbReference>
<evidence type="ECO:0000259" key="3">
    <source>
        <dbReference type="Pfam" id="PF26231"/>
    </source>
</evidence>
<dbReference type="GO" id="GO:0046872">
    <property type="term" value="F:metal ion binding"/>
    <property type="evidence" value="ECO:0007669"/>
    <property type="project" value="UniProtKB-KW"/>
</dbReference>
<dbReference type="PANTHER" id="PTHR34448:SF1">
    <property type="entry name" value="BLL6088 PROTEIN"/>
    <property type="match status" value="1"/>
</dbReference>
<keyword evidence="1" id="KW-0479">Metal-binding</keyword>
<evidence type="ECO:0000313" key="5">
    <source>
        <dbReference type="Proteomes" id="UP000199533"/>
    </source>
</evidence>
<dbReference type="Proteomes" id="UP000199533">
    <property type="component" value="Unassembled WGS sequence"/>
</dbReference>
<dbReference type="PANTHER" id="PTHR34448">
    <property type="entry name" value="AMINOPEPTIDASE"/>
    <property type="match status" value="1"/>
</dbReference>
<gene>
    <name evidence="4" type="ORF">SAMN05216302_10177</name>
</gene>
<dbReference type="GO" id="GO:0004177">
    <property type="term" value="F:aminopeptidase activity"/>
    <property type="evidence" value="ECO:0007669"/>
    <property type="project" value="UniProtKB-KW"/>
</dbReference>
<name>A0A1I4CT68_9PROT</name>
<keyword evidence="4" id="KW-0378">Hydrolase</keyword>